<dbReference type="AlphaFoldDB" id="A0A9N9B5B2"/>
<dbReference type="OrthoDB" id="2382245at2759"/>
<reference evidence="1" key="1">
    <citation type="submission" date="2021-06" db="EMBL/GenBank/DDBJ databases">
        <authorList>
            <person name="Kallberg Y."/>
            <person name="Tangrot J."/>
            <person name="Rosling A."/>
        </authorList>
    </citation>
    <scope>NUCLEOTIDE SEQUENCE</scope>
    <source>
        <strain evidence="1">FL130A</strain>
    </source>
</reference>
<organism evidence="1 2">
    <name type="scientific">Ambispora leptoticha</name>
    <dbReference type="NCBI Taxonomy" id="144679"/>
    <lineage>
        <taxon>Eukaryota</taxon>
        <taxon>Fungi</taxon>
        <taxon>Fungi incertae sedis</taxon>
        <taxon>Mucoromycota</taxon>
        <taxon>Glomeromycotina</taxon>
        <taxon>Glomeromycetes</taxon>
        <taxon>Archaeosporales</taxon>
        <taxon>Ambisporaceae</taxon>
        <taxon>Ambispora</taxon>
    </lineage>
</organism>
<evidence type="ECO:0000313" key="1">
    <source>
        <dbReference type="EMBL" id="CAG8553931.1"/>
    </source>
</evidence>
<comment type="caution">
    <text evidence="1">The sequence shown here is derived from an EMBL/GenBank/DDBJ whole genome shotgun (WGS) entry which is preliminary data.</text>
</comment>
<accession>A0A9N9B5B2</accession>
<proteinExistence type="predicted"/>
<name>A0A9N9B5B2_9GLOM</name>
<dbReference type="EMBL" id="CAJVPS010001903">
    <property type="protein sequence ID" value="CAG8553931.1"/>
    <property type="molecule type" value="Genomic_DNA"/>
</dbReference>
<protein>
    <submittedName>
        <fullName evidence="1">3535_t:CDS:1</fullName>
    </submittedName>
</protein>
<evidence type="ECO:0000313" key="2">
    <source>
        <dbReference type="Proteomes" id="UP000789508"/>
    </source>
</evidence>
<sequence length="200" mass="23366">MKYFLIQELKNCYSLDDIWKAESQHDSISKTLIKKINLYISREYRSRYPAVKNLGIGITNTILSLYLGIDIANFVIVDKSKDIEEQELEKSQYHARYKSDKEAIIIKFSKHKYDFNSLNKYYDLEYSKTESESSDSETEFSDSKVDISLSVIIGVIQDNNRARIVIYANMPSEARISDFFSENLDRNIIYILIKPLPEEN</sequence>
<dbReference type="Proteomes" id="UP000789508">
    <property type="component" value="Unassembled WGS sequence"/>
</dbReference>
<gene>
    <name evidence="1" type="ORF">ALEPTO_LOCUS6015</name>
</gene>
<keyword evidence="2" id="KW-1185">Reference proteome</keyword>